<name>A0A8H4WNM4_9HYPO</name>
<reference evidence="1" key="1">
    <citation type="journal article" date="2020" name="BMC Genomics">
        <title>Correction to: Identification and distribution of gene clusters required for synthesis of sphingolipid metabolism inhibitors in diverse species of the filamentous fungus Fusarium.</title>
        <authorList>
            <person name="Kim H.S."/>
            <person name="Lohmar J.M."/>
            <person name="Busman M."/>
            <person name="Brown D.W."/>
            <person name="Naumann T.A."/>
            <person name="Divon H.H."/>
            <person name="Lysoe E."/>
            <person name="Uhlig S."/>
            <person name="Proctor R.H."/>
        </authorList>
    </citation>
    <scope>NUCLEOTIDE SEQUENCE</scope>
    <source>
        <strain evidence="1">NRRL 45417</strain>
    </source>
</reference>
<sequence>MDNNEISEARFAEIKAIVGRPIDDNYIERLEEETARDNSYIPFLEMASRIDLTTPRQSPQEWLEKLTTTDFTDSKALVSHSCLLVSDNIENFDLFASAENAYAIQSFPGSLHYEHCNGRPHDALVALETSAPHGASCSLPALVLPVGRLLKRLFRKNGSSDWHETEYFLVIDAAVPGHPVWLIYDRIHGDAPDQIIVEPTHCPLIFEGVGHNFDAAQIFPSIHAWIQSYGNVDFAQLEESIKATHITGAVKAKSILVAEAEELLHQ</sequence>
<dbReference type="AlphaFoldDB" id="A0A8H4WNM4"/>
<dbReference type="EMBL" id="JABFAI010000456">
    <property type="protein sequence ID" value="KAF4944179.1"/>
    <property type="molecule type" value="Genomic_DNA"/>
</dbReference>
<organism evidence="1 2">
    <name type="scientific">Fusarium gaditjirri</name>
    <dbReference type="NCBI Taxonomy" id="282569"/>
    <lineage>
        <taxon>Eukaryota</taxon>
        <taxon>Fungi</taxon>
        <taxon>Dikarya</taxon>
        <taxon>Ascomycota</taxon>
        <taxon>Pezizomycotina</taxon>
        <taxon>Sordariomycetes</taxon>
        <taxon>Hypocreomycetidae</taxon>
        <taxon>Hypocreales</taxon>
        <taxon>Nectriaceae</taxon>
        <taxon>Fusarium</taxon>
        <taxon>Fusarium nisikadoi species complex</taxon>
    </lineage>
</organism>
<evidence type="ECO:0000313" key="2">
    <source>
        <dbReference type="Proteomes" id="UP000604273"/>
    </source>
</evidence>
<gene>
    <name evidence="1" type="ORF">FGADI_12892</name>
</gene>
<accession>A0A8H4WNM4</accession>
<dbReference type="Proteomes" id="UP000604273">
    <property type="component" value="Unassembled WGS sequence"/>
</dbReference>
<reference evidence="1" key="2">
    <citation type="submission" date="2020-05" db="EMBL/GenBank/DDBJ databases">
        <authorList>
            <person name="Kim H.-S."/>
            <person name="Proctor R.H."/>
            <person name="Brown D.W."/>
        </authorList>
    </citation>
    <scope>NUCLEOTIDE SEQUENCE</scope>
    <source>
        <strain evidence="1">NRRL 45417</strain>
    </source>
</reference>
<proteinExistence type="predicted"/>
<dbReference type="OrthoDB" id="5007363at2759"/>
<keyword evidence="2" id="KW-1185">Reference proteome</keyword>
<evidence type="ECO:0000313" key="1">
    <source>
        <dbReference type="EMBL" id="KAF4944179.1"/>
    </source>
</evidence>
<protein>
    <submittedName>
        <fullName evidence="1">Uncharacterized protein</fullName>
    </submittedName>
</protein>
<comment type="caution">
    <text evidence="1">The sequence shown here is derived from an EMBL/GenBank/DDBJ whole genome shotgun (WGS) entry which is preliminary data.</text>
</comment>